<dbReference type="Proteomes" id="UP000648187">
    <property type="component" value="Unassembled WGS sequence"/>
</dbReference>
<accession>A0A835GV36</accession>
<evidence type="ECO:0000313" key="2">
    <source>
        <dbReference type="EMBL" id="KAF9424743.1"/>
    </source>
</evidence>
<keyword evidence="1" id="KW-0732">Signal</keyword>
<proteinExistence type="predicted"/>
<sequence length="114" mass="12912">MCAYRVIINMKFIMCLFLFLVLLEGFQCAPYRDQSTESPTETNRVITIGERNIVLVGGVCLLNVSDPGGILLCTDILHKSSWFNEAHYTSVTENEMQSPEYHIRNLSEIAILNP</sequence>
<name>A0A835GV36_SPOEX</name>
<dbReference type="EMBL" id="JACKWZ010000001">
    <property type="protein sequence ID" value="KAF9424743.1"/>
    <property type="molecule type" value="Genomic_DNA"/>
</dbReference>
<dbReference type="AlphaFoldDB" id="A0A835GV36"/>
<evidence type="ECO:0000313" key="3">
    <source>
        <dbReference type="Proteomes" id="UP000648187"/>
    </source>
</evidence>
<feature type="chain" id="PRO_5032619465" evidence="1">
    <location>
        <begin position="29"/>
        <end position="114"/>
    </location>
</feature>
<gene>
    <name evidence="2" type="ORF">HW555_000044</name>
</gene>
<evidence type="ECO:0000256" key="1">
    <source>
        <dbReference type="SAM" id="SignalP"/>
    </source>
</evidence>
<comment type="caution">
    <text evidence="2">The sequence shown here is derived from an EMBL/GenBank/DDBJ whole genome shotgun (WGS) entry which is preliminary data.</text>
</comment>
<protein>
    <submittedName>
        <fullName evidence="2">Uncharacterized protein</fullName>
    </submittedName>
</protein>
<reference evidence="2" key="1">
    <citation type="submission" date="2020-08" db="EMBL/GenBank/DDBJ databases">
        <title>Spodoptera exigua strain:BAW_Kor-Di-RS1 Genome sequencing and assembly.</title>
        <authorList>
            <person name="Kim J."/>
            <person name="Nam H.Y."/>
            <person name="Kwon M."/>
            <person name="Choi J.H."/>
            <person name="Cho S.R."/>
            <person name="Kim G.-H."/>
        </authorList>
    </citation>
    <scope>NUCLEOTIDE SEQUENCE</scope>
    <source>
        <strain evidence="2">BAW_Kor-Di-RS1</strain>
        <tissue evidence="2">Whole-body</tissue>
    </source>
</reference>
<feature type="signal peptide" evidence="1">
    <location>
        <begin position="1"/>
        <end position="28"/>
    </location>
</feature>
<keyword evidence="3" id="KW-1185">Reference proteome</keyword>
<organism evidence="2 3">
    <name type="scientific">Spodoptera exigua</name>
    <name type="common">Beet armyworm</name>
    <name type="synonym">Noctua fulgens</name>
    <dbReference type="NCBI Taxonomy" id="7107"/>
    <lineage>
        <taxon>Eukaryota</taxon>
        <taxon>Metazoa</taxon>
        <taxon>Ecdysozoa</taxon>
        <taxon>Arthropoda</taxon>
        <taxon>Hexapoda</taxon>
        <taxon>Insecta</taxon>
        <taxon>Pterygota</taxon>
        <taxon>Neoptera</taxon>
        <taxon>Endopterygota</taxon>
        <taxon>Lepidoptera</taxon>
        <taxon>Glossata</taxon>
        <taxon>Ditrysia</taxon>
        <taxon>Noctuoidea</taxon>
        <taxon>Noctuidae</taxon>
        <taxon>Amphipyrinae</taxon>
        <taxon>Spodoptera</taxon>
    </lineage>
</organism>